<dbReference type="OrthoDB" id="4559490at2"/>
<dbReference type="EMBL" id="ADVG01000003">
    <property type="protein sequence ID" value="EFH84599.1"/>
    <property type="molecule type" value="Genomic_DNA"/>
</dbReference>
<gene>
    <name evidence="2" type="ORF">Krac_5679</name>
</gene>
<evidence type="ECO:0000256" key="1">
    <source>
        <dbReference type="SAM" id="Phobius"/>
    </source>
</evidence>
<keyword evidence="1" id="KW-0812">Transmembrane</keyword>
<keyword evidence="1" id="KW-0472">Membrane</keyword>
<name>D6TWL6_KTERA</name>
<organism evidence="2 3">
    <name type="scientific">Ktedonobacter racemifer DSM 44963</name>
    <dbReference type="NCBI Taxonomy" id="485913"/>
    <lineage>
        <taxon>Bacteria</taxon>
        <taxon>Bacillati</taxon>
        <taxon>Chloroflexota</taxon>
        <taxon>Ktedonobacteria</taxon>
        <taxon>Ktedonobacterales</taxon>
        <taxon>Ktedonobacteraceae</taxon>
        <taxon>Ktedonobacter</taxon>
    </lineage>
</organism>
<feature type="transmembrane region" description="Helical" evidence="1">
    <location>
        <begin position="50"/>
        <end position="74"/>
    </location>
</feature>
<reference evidence="2 3" key="1">
    <citation type="journal article" date="2011" name="Stand. Genomic Sci.">
        <title>Non-contiguous finished genome sequence and contextual data of the filamentous soil bacterium Ktedonobacter racemifer type strain (SOSP1-21).</title>
        <authorList>
            <person name="Chang Y.J."/>
            <person name="Land M."/>
            <person name="Hauser L."/>
            <person name="Chertkov O."/>
            <person name="Del Rio T.G."/>
            <person name="Nolan M."/>
            <person name="Copeland A."/>
            <person name="Tice H."/>
            <person name="Cheng J.F."/>
            <person name="Lucas S."/>
            <person name="Han C."/>
            <person name="Goodwin L."/>
            <person name="Pitluck S."/>
            <person name="Ivanova N."/>
            <person name="Ovchinikova G."/>
            <person name="Pati A."/>
            <person name="Chen A."/>
            <person name="Palaniappan K."/>
            <person name="Mavromatis K."/>
            <person name="Liolios K."/>
            <person name="Brettin T."/>
            <person name="Fiebig A."/>
            <person name="Rohde M."/>
            <person name="Abt B."/>
            <person name="Goker M."/>
            <person name="Detter J.C."/>
            <person name="Woyke T."/>
            <person name="Bristow J."/>
            <person name="Eisen J.A."/>
            <person name="Markowitz V."/>
            <person name="Hugenholtz P."/>
            <person name="Kyrpides N.C."/>
            <person name="Klenk H.P."/>
            <person name="Lapidus A."/>
        </authorList>
    </citation>
    <scope>NUCLEOTIDE SEQUENCE [LARGE SCALE GENOMIC DNA]</scope>
    <source>
        <strain evidence="3">DSM 44963</strain>
    </source>
</reference>
<dbReference type="eggNOG" id="ENOG502ZURV">
    <property type="taxonomic scope" value="Bacteria"/>
</dbReference>
<dbReference type="Pfam" id="PF19953">
    <property type="entry name" value="EACC1"/>
    <property type="match status" value="1"/>
</dbReference>
<dbReference type="InterPro" id="IPR045428">
    <property type="entry name" value="EACC1"/>
</dbReference>
<keyword evidence="1" id="KW-1133">Transmembrane helix</keyword>
<evidence type="ECO:0000313" key="3">
    <source>
        <dbReference type="Proteomes" id="UP000004508"/>
    </source>
</evidence>
<protein>
    <submittedName>
        <fullName evidence="2">Uncharacterized protein</fullName>
    </submittedName>
</protein>
<dbReference type="RefSeq" id="WP_007916272.1">
    <property type="nucleotide sequence ID" value="NZ_ADVG01000003.1"/>
</dbReference>
<accession>D6TWL6</accession>
<dbReference type="Proteomes" id="UP000004508">
    <property type="component" value="Unassembled WGS sequence"/>
</dbReference>
<sequence length="120" mass="13143">MSKQTYLLSFEGISAAEANQYAEELREALLDATPELHVQRQRENPLAQDLGASLVLIMGAPAVVAAVQAIGNWLQKRHSATLTIATGEKKIVAENLTNKDAARLLEQFLMQHAEHKEPGL</sequence>
<evidence type="ECO:0000313" key="2">
    <source>
        <dbReference type="EMBL" id="EFH84599.1"/>
    </source>
</evidence>
<proteinExistence type="predicted"/>
<keyword evidence="3" id="KW-1185">Reference proteome</keyword>
<dbReference type="InParanoid" id="D6TWL6"/>
<comment type="caution">
    <text evidence="2">The sequence shown here is derived from an EMBL/GenBank/DDBJ whole genome shotgun (WGS) entry which is preliminary data.</text>
</comment>
<dbReference type="AlphaFoldDB" id="D6TWL6"/>